<protein>
    <submittedName>
        <fullName evidence="1">Uncharacterized protein</fullName>
    </submittedName>
</protein>
<dbReference type="HOGENOM" id="CLU_1603811_0_0_1"/>
<dbReference type="Proteomes" id="UP000054279">
    <property type="component" value="Unassembled WGS sequence"/>
</dbReference>
<gene>
    <name evidence="1" type="ORF">M422DRAFT_260375</name>
</gene>
<name>A0A0C9V6K0_SPHS4</name>
<dbReference type="EMBL" id="KN837171">
    <property type="protein sequence ID" value="KIJ37212.1"/>
    <property type="molecule type" value="Genomic_DNA"/>
</dbReference>
<proteinExistence type="predicted"/>
<accession>A0A0C9V6K0</accession>
<organism evidence="1 2">
    <name type="scientific">Sphaerobolus stellatus (strain SS14)</name>
    <dbReference type="NCBI Taxonomy" id="990650"/>
    <lineage>
        <taxon>Eukaryota</taxon>
        <taxon>Fungi</taxon>
        <taxon>Dikarya</taxon>
        <taxon>Basidiomycota</taxon>
        <taxon>Agaricomycotina</taxon>
        <taxon>Agaricomycetes</taxon>
        <taxon>Phallomycetidae</taxon>
        <taxon>Geastrales</taxon>
        <taxon>Sphaerobolaceae</taxon>
        <taxon>Sphaerobolus</taxon>
    </lineage>
</organism>
<evidence type="ECO:0000313" key="2">
    <source>
        <dbReference type="Proteomes" id="UP000054279"/>
    </source>
</evidence>
<reference evidence="1 2" key="1">
    <citation type="submission" date="2014-06" db="EMBL/GenBank/DDBJ databases">
        <title>Evolutionary Origins and Diversification of the Mycorrhizal Mutualists.</title>
        <authorList>
            <consortium name="DOE Joint Genome Institute"/>
            <consortium name="Mycorrhizal Genomics Consortium"/>
            <person name="Kohler A."/>
            <person name="Kuo A."/>
            <person name="Nagy L.G."/>
            <person name="Floudas D."/>
            <person name="Copeland A."/>
            <person name="Barry K.W."/>
            <person name="Cichocki N."/>
            <person name="Veneault-Fourrey C."/>
            <person name="LaButti K."/>
            <person name="Lindquist E.A."/>
            <person name="Lipzen A."/>
            <person name="Lundell T."/>
            <person name="Morin E."/>
            <person name="Murat C."/>
            <person name="Riley R."/>
            <person name="Ohm R."/>
            <person name="Sun H."/>
            <person name="Tunlid A."/>
            <person name="Henrissat B."/>
            <person name="Grigoriev I.V."/>
            <person name="Hibbett D.S."/>
            <person name="Martin F."/>
        </authorList>
    </citation>
    <scope>NUCLEOTIDE SEQUENCE [LARGE SCALE GENOMIC DNA]</scope>
    <source>
        <strain evidence="1 2">SS14</strain>
    </source>
</reference>
<sequence>MANGHSHQETGLVLRQLLRDPELSGAAGEPDRFADAVALSVDTHYIDPSGASYAFHTPGMAVLRQVCNQSTEECGAFSVGSVCNGSDAPSEGTLYYQSQLEDPEIWAEYYGYTCNPEATNEEYSTRSVYNDLVGCSMSQSLSNDAPGSGRYGFTQLYEAICSGMEE</sequence>
<keyword evidence="2" id="KW-1185">Reference proteome</keyword>
<dbReference type="AlphaFoldDB" id="A0A0C9V6K0"/>
<evidence type="ECO:0000313" key="1">
    <source>
        <dbReference type="EMBL" id="KIJ37212.1"/>
    </source>
</evidence>